<proteinExistence type="predicted"/>
<dbReference type="EMBL" id="DS777547">
    <property type="protein sequence ID" value="EEC09490.1"/>
    <property type="molecule type" value="Genomic_DNA"/>
</dbReference>
<feature type="non-terminal residue" evidence="1">
    <location>
        <position position="1"/>
    </location>
</feature>
<dbReference type="VEuPathDB" id="VectorBase:ISCW007377"/>
<dbReference type="PaxDb" id="6945-B7PSB8"/>
<organism>
    <name type="scientific">Ixodes scapularis</name>
    <name type="common">Black-legged tick</name>
    <name type="synonym">Deer tick</name>
    <dbReference type="NCBI Taxonomy" id="6945"/>
    <lineage>
        <taxon>Eukaryota</taxon>
        <taxon>Metazoa</taxon>
        <taxon>Ecdysozoa</taxon>
        <taxon>Arthropoda</taxon>
        <taxon>Chelicerata</taxon>
        <taxon>Arachnida</taxon>
        <taxon>Acari</taxon>
        <taxon>Parasitiformes</taxon>
        <taxon>Ixodida</taxon>
        <taxon>Ixodoidea</taxon>
        <taxon>Ixodidae</taxon>
        <taxon>Ixodinae</taxon>
        <taxon>Ixodes</taxon>
    </lineage>
</organism>
<protein>
    <submittedName>
        <fullName evidence="1">Uncharacterized protein</fullName>
    </submittedName>
</protein>
<reference evidence="1" key="1">
    <citation type="submission" date="2008-03" db="EMBL/GenBank/DDBJ databases">
        <title>Annotation of Ixodes scapularis.</title>
        <authorList>
            <consortium name="Ixodes scapularis Genome Project Consortium"/>
            <person name="Caler E."/>
            <person name="Hannick L.I."/>
            <person name="Bidwell S."/>
            <person name="Joardar V."/>
            <person name="Thiagarajan M."/>
            <person name="Amedeo P."/>
            <person name="Galinsky K.J."/>
            <person name="Schobel S."/>
            <person name="Inman J."/>
            <person name="Hostetler J."/>
            <person name="Miller J."/>
            <person name="Hammond M."/>
            <person name="Megy K."/>
            <person name="Lawson D."/>
            <person name="Kodira C."/>
            <person name="Sutton G."/>
            <person name="Meyer J."/>
            <person name="Hill C.A."/>
            <person name="Birren B."/>
            <person name="Nene V."/>
            <person name="Collins F."/>
            <person name="Alarcon-Chaidez F."/>
            <person name="Wikel S."/>
            <person name="Strausberg R."/>
        </authorList>
    </citation>
    <scope>NUCLEOTIDE SEQUENCE [LARGE SCALE GENOMIC DNA]</scope>
    <source>
        <strain evidence="1">Wikel colony</strain>
    </source>
</reference>
<feature type="non-terminal residue" evidence="1">
    <location>
        <position position="52"/>
    </location>
</feature>
<evidence type="ECO:0000313" key="1">
    <source>
        <dbReference type="EMBL" id="EEC09490.1"/>
    </source>
</evidence>
<dbReference type="VEuPathDB" id="VectorBase:ISCI007377"/>
<dbReference type="AlphaFoldDB" id="B7PSB8"/>
<name>B7PSB8_IXOSC</name>
<accession>B7PSB8</accession>
<sequence>IQRPIPGYHVRRACRHHGGDLLLHELSPLGKSLHWRIHREATERPQSQAEGV</sequence>
<gene>
    <name evidence="1" type="ORF">IscW_ISCW007377</name>
</gene>